<keyword evidence="2" id="KW-0175">Coiled coil</keyword>
<evidence type="ECO:0000259" key="4">
    <source>
        <dbReference type="Pfam" id="PF07495"/>
    </source>
</evidence>
<dbReference type="Gene3D" id="2.130.10.10">
    <property type="entry name" value="YVTN repeat-like/Quinoprotein amine dehydrogenase"/>
    <property type="match status" value="2"/>
</dbReference>
<dbReference type="InterPro" id="IPR016032">
    <property type="entry name" value="Sig_transdc_resp-reg_C-effctor"/>
</dbReference>
<feature type="domain" description="Two component regulator three Y" evidence="4">
    <location>
        <begin position="666"/>
        <end position="728"/>
    </location>
</feature>
<feature type="coiled-coil region" evidence="2">
    <location>
        <begin position="761"/>
        <end position="810"/>
    </location>
</feature>
<name>A0ABR7X248_9SPHI</name>
<organism evidence="5 6">
    <name type="scientific">Mucilaginibacter rigui</name>
    <dbReference type="NCBI Taxonomy" id="534635"/>
    <lineage>
        <taxon>Bacteria</taxon>
        <taxon>Pseudomonadati</taxon>
        <taxon>Bacteroidota</taxon>
        <taxon>Sphingobacteriia</taxon>
        <taxon>Sphingobacteriales</taxon>
        <taxon>Sphingobacteriaceae</taxon>
        <taxon>Mucilaginibacter</taxon>
    </lineage>
</organism>
<dbReference type="InterPro" id="IPR013783">
    <property type="entry name" value="Ig-like_fold"/>
</dbReference>
<keyword evidence="3" id="KW-0812">Transmembrane</keyword>
<reference evidence="5 6" key="1">
    <citation type="submission" date="2020-09" db="EMBL/GenBank/DDBJ databases">
        <title>Novel species of Mucilaginibacter isolated from a glacier on the Tibetan Plateau.</title>
        <authorList>
            <person name="Liu Q."/>
            <person name="Xin Y.-H."/>
        </authorList>
    </citation>
    <scope>NUCLEOTIDE SEQUENCE [LARGE SCALE GENOMIC DNA]</scope>
    <source>
        <strain evidence="5 6">CGMCC 1.13878</strain>
    </source>
</reference>
<sequence>MQNAMPQTYIGQRKTINYEKRQYNAGTQNWKIRQDAQGRMYFANNEGVLVFDGSYWQLYPLPNKTIVRSLEFGSDKRLYVGGQDEIGYFSPAKNGQLAFTSLKELIPKADQEFSDIWDIASHGNEVFFRSHDKIIRFGNNKITVYRSRSWLFLGTYQGKLIAHDEQKGLLTYVNNNWRPFIDKKELPKGFYITSVSKFNDTSSLVTTAKDGLYLLTGNKLKYFNLTGFGINNHQHFSAATALDDGTYLVSTYINGIYQIDKNGNVIENIGKKEGLQNIFVRFMYADVNHNIWLGLDNGIDFIAYNNAVKHINPAVFKDGGGYATALYKNNLYFALSNGAYELPVGNTTDLSYLKSNFKQVAEGQTWNIAAVDGHLLAGRDDGIFEVLNDKLSPIYNSTGFWIFQPLKNKAGTPLIAAGNYYGVRLFENKGNSLIDKGSVAKYYESARFVQIDSNNIIWTSHPYRGVYKLNPDNDQIKTYTSAQGLPSNLNNFVFKVKGRVVVATEKGIYEYDVKTDHFKPSAQFKNIFGDRSLRYLQEDNAGNIWFVQGKSLGVVDYSATPTIINFPELNNRILSGFENVYPINANNIFVGSENGFYHINYAKYKQNIHALNVYIRKVKVTSTTDSVIYGGYFDHVNDNGKQTASNTLTLGYKWRSLHFEYSSPIFEEQSNAEYSYLLEGFDQEWSAWSKKSEKDYTNLPAGNYTFKVKARNHQNNESAVACYTFNINPPWYGSVLAYIIYLFMIAGILYYLYKLQEKRHIIKQQKELLIQQQKNEEEQKQIAYLHQLELERSEKEVVKLKNEMLQSEIEFKTSELASSALNLVQKKEFLLKVKDELQTLQKSGKDMVEAGEIKKILRLLAGENKINEEWEQFSIHFDKVHAGFLTIIKDRYPAINQQELKLCAYLIMNLSSKEIAQLMAISVRGVEISRYRLRKKLQIPTEINLFEFLFDIQRELMK</sequence>
<dbReference type="RefSeq" id="WP_191174515.1">
    <property type="nucleotide sequence ID" value="NZ_JACWMW010000001.1"/>
</dbReference>
<dbReference type="Gene3D" id="2.60.40.10">
    <property type="entry name" value="Immunoglobulins"/>
    <property type="match status" value="1"/>
</dbReference>
<keyword evidence="1" id="KW-0597">Phosphoprotein</keyword>
<comment type="caution">
    <text evidence="5">The sequence shown here is derived from an EMBL/GenBank/DDBJ whole genome shotgun (WGS) entry which is preliminary data.</text>
</comment>
<evidence type="ECO:0000256" key="2">
    <source>
        <dbReference type="SAM" id="Coils"/>
    </source>
</evidence>
<evidence type="ECO:0000313" key="6">
    <source>
        <dbReference type="Proteomes" id="UP000618754"/>
    </source>
</evidence>
<dbReference type="Pfam" id="PF07495">
    <property type="entry name" value="Y_Y_Y"/>
    <property type="match status" value="1"/>
</dbReference>
<dbReference type="SUPFAM" id="SSF46894">
    <property type="entry name" value="C-terminal effector domain of the bipartite response regulators"/>
    <property type="match status" value="1"/>
</dbReference>
<keyword evidence="3" id="KW-1133">Transmembrane helix</keyword>
<evidence type="ECO:0000256" key="1">
    <source>
        <dbReference type="ARBA" id="ARBA00022553"/>
    </source>
</evidence>
<feature type="transmembrane region" description="Helical" evidence="3">
    <location>
        <begin position="731"/>
        <end position="753"/>
    </location>
</feature>
<dbReference type="InterPro" id="IPR011123">
    <property type="entry name" value="Y_Y_Y"/>
</dbReference>
<dbReference type="InterPro" id="IPR015943">
    <property type="entry name" value="WD40/YVTN_repeat-like_dom_sf"/>
</dbReference>
<accession>A0ABR7X248</accession>
<gene>
    <name evidence="5" type="ORF">IDJ75_05140</name>
</gene>
<proteinExistence type="predicted"/>
<evidence type="ECO:0000256" key="3">
    <source>
        <dbReference type="SAM" id="Phobius"/>
    </source>
</evidence>
<dbReference type="Proteomes" id="UP000618754">
    <property type="component" value="Unassembled WGS sequence"/>
</dbReference>
<dbReference type="PANTHER" id="PTHR43547:SF2">
    <property type="entry name" value="HYBRID SIGNAL TRANSDUCTION HISTIDINE KINASE C"/>
    <property type="match status" value="1"/>
</dbReference>
<dbReference type="Gene3D" id="1.10.10.10">
    <property type="entry name" value="Winged helix-like DNA-binding domain superfamily/Winged helix DNA-binding domain"/>
    <property type="match status" value="1"/>
</dbReference>
<dbReference type="EMBL" id="JACWMW010000001">
    <property type="protein sequence ID" value="MBD1384656.1"/>
    <property type="molecule type" value="Genomic_DNA"/>
</dbReference>
<dbReference type="SUPFAM" id="SSF63829">
    <property type="entry name" value="Calcium-dependent phosphotriesterase"/>
    <property type="match status" value="2"/>
</dbReference>
<keyword evidence="6" id="KW-1185">Reference proteome</keyword>
<dbReference type="InterPro" id="IPR036388">
    <property type="entry name" value="WH-like_DNA-bd_sf"/>
</dbReference>
<protein>
    <submittedName>
        <fullName evidence="5">Transcriptional regulator</fullName>
    </submittedName>
</protein>
<dbReference type="PANTHER" id="PTHR43547">
    <property type="entry name" value="TWO-COMPONENT HISTIDINE KINASE"/>
    <property type="match status" value="1"/>
</dbReference>
<evidence type="ECO:0000313" key="5">
    <source>
        <dbReference type="EMBL" id="MBD1384656.1"/>
    </source>
</evidence>
<keyword evidence="3" id="KW-0472">Membrane</keyword>